<organism evidence="8 9">
    <name type="scientific">Microbulbifer aggregans</name>
    <dbReference type="NCBI Taxonomy" id="1769779"/>
    <lineage>
        <taxon>Bacteria</taxon>
        <taxon>Pseudomonadati</taxon>
        <taxon>Pseudomonadota</taxon>
        <taxon>Gammaproteobacteria</taxon>
        <taxon>Cellvibrionales</taxon>
        <taxon>Microbulbiferaceae</taxon>
        <taxon>Microbulbifer</taxon>
    </lineage>
</organism>
<evidence type="ECO:0000259" key="7">
    <source>
        <dbReference type="PROSITE" id="PS50850"/>
    </source>
</evidence>
<evidence type="ECO:0000256" key="4">
    <source>
        <dbReference type="ARBA" id="ARBA00022989"/>
    </source>
</evidence>
<dbReference type="OrthoDB" id="7584869at2"/>
<dbReference type="Pfam" id="PF07690">
    <property type="entry name" value="MFS_1"/>
    <property type="match status" value="2"/>
</dbReference>
<dbReference type="PATRIC" id="fig|1769779.3.peg.399"/>
<reference evidence="9" key="1">
    <citation type="submission" date="2016-01" db="EMBL/GenBank/DDBJ databases">
        <title>Complete genome sequence of Microbulbifer sp. CCB-MM1, a halophile isolated from Matang Mangrove Forest, Perak.</title>
        <authorList>
            <person name="Moh T.H."/>
            <person name="Dinesh B."/>
            <person name="Lau N.-S."/>
            <person name="Go F."/>
            <person name="Alexander Chong S.-C."/>
        </authorList>
    </citation>
    <scope>NUCLEOTIDE SEQUENCE [LARGE SCALE GENOMIC DNA]</scope>
    <source>
        <strain evidence="9">CCB-MM1</strain>
    </source>
</reference>
<feature type="transmembrane region" description="Helical" evidence="6">
    <location>
        <begin position="330"/>
        <end position="349"/>
    </location>
</feature>
<protein>
    <submittedName>
        <fullName evidence="8">Putative transporter</fullName>
    </submittedName>
</protein>
<feature type="transmembrane region" description="Helical" evidence="6">
    <location>
        <begin position="468"/>
        <end position="489"/>
    </location>
</feature>
<evidence type="ECO:0000256" key="5">
    <source>
        <dbReference type="ARBA" id="ARBA00023136"/>
    </source>
</evidence>
<feature type="transmembrane region" description="Helical" evidence="6">
    <location>
        <begin position="199"/>
        <end position="219"/>
    </location>
</feature>
<feature type="transmembrane region" description="Helical" evidence="6">
    <location>
        <begin position="114"/>
        <end position="135"/>
    </location>
</feature>
<name>A0A1C9W3Y6_9GAMM</name>
<dbReference type="Proteomes" id="UP000095672">
    <property type="component" value="Chromosome"/>
</dbReference>
<feature type="transmembrane region" description="Helical" evidence="6">
    <location>
        <begin position="20"/>
        <end position="39"/>
    </location>
</feature>
<sequence>MSQTESGAPAQSVKQPKLPFWQVWNVSFGFLGVQFGFALQNANASRILSDLGADLHALSLFWIVAPLMGLIVQPIVGSASDRTWSRFGRRNPYILFGAIAAALGMAFMPNAGLVVAFIAPMLFGGVMLALMDAAFNVTMQPFRALVSDMVPSEQRTLGYSIQSLLINVGAVFGSMLPFILTNVIGLDNTSQAGEVAPSVIWAFYIGATVLLGSVLWTVFRTKEYSPKEYNAYKGIDAEQLAGELAERKSLLERLQGFTKLLFNMPKTMRQLAVVQFFSWFALFIMWVYTTPAITQHVWGVDAKWFDHDYLATVGQIPEHIAAAKGAAGDWVGIIFAAYSLFAAIFSIALTKIAGTFGRKPTYALSLLLGGLGYISFLMFQGGELTQVNLLITEVTVPSGALGLLLPMIGVGIAWAAILAMPYAILSDSLPASKTGVYMGIFNFTIAAPQILSALVAGPILHGVFGNEAIYIIVLAGVFMILGAISVFFVREPEVEVDTLEPEPVVA</sequence>
<dbReference type="InterPro" id="IPR036259">
    <property type="entry name" value="MFS_trans_sf"/>
</dbReference>
<feature type="transmembrane region" description="Helical" evidence="6">
    <location>
        <begin position="156"/>
        <end position="179"/>
    </location>
</feature>
<feature type="transmembrane region" description="Helical" evidence="6">
    <location>
        <begin position="271"/>
        <end position="288"/>
    </location>
</feature>
<feature type="transmembrane region" description="Helical" evidence="6">
    <location>
        <begin position="361"/>
        <end position="379"/>
    </location>
</feature>
<dbReference type="Gene3D" id="1.20.1250.20">
    <property type="entry name" value="MFS general substrate transporter like domains"/>
    <property type="match status" value="2"/>
</dbReference>
<proteinExistence type="predicted"/>
<keyword evidence="5 6" id="KW-0472">Membrane</keyword>
<evidence type="ECO:0000256" key="2">
    <source>
        <dbReference type="ARBA" id="ARBA00022448"/>
    </source>
</evidence>
<feature type="transmembrane region" description="Helical" evidence="6">
    <location>
        <begin position="399"/>
        <end position="424"/>
    </location>
</feature>
<dbReference type="PANTHER" id="PTHR19432">
    <property type="entry name" value="SUGAR TRANSPORTER"/>
    <property type="match status" value="1"/>
</dbReference>
<dbReference type="GO" id="GO:0016020">
    <property type="term" value="C:membrane"/>
    <property type="evidence" value="ECO:0007669"/>
    <property type="project" value="UniProtKB-SubCell"/>
</dbReference>
<dbReference type="PROSITE" id="PS50850">
    <property type="entry name" value="MFS"/>
    <property type="match status" value="1"/>
</dbReference>
<feature type="transmembrane region" description="Helical" evidence="6">
    <location>
        <begin position="59"/>
        <end position="79"/>
    </location>
</feature>
<evidence type="ECO:0000256" key="3">
    <source>
        <dbReference type="ARBA" id="ARBA00022692"/>
    </source>
</evidence>
<dbReference type="InterPro" id="IPR011701">
    <property type="entry name" value="MFS"/>
</dbReference>
<feature type="transmembrane region" description="Helical" evidence="6">
    <location>
        <begin position="436"/>
        <end position="456"/>
    </location>
</feature>
<evidence type="ECO:0000256" key="1">
    <source>
        <dbReference type="ARBA" id="ARBA00004141"/>
    </source>
</evidence>
<dbReference type="SUPFAM" id="SSF103473">
    <property type="entry name" value="MFS general substrate transporter"/>
    <property type="match status" value="1"/>
</dbReference>
<dbReference type="GO" id="GO:0022857">
    <property type="term" value="F:transmembrane transporter activity"/>
    <property type="evidence" value="ECO:0007669"/>
    <property type="project" value="InterPro"/>
</dbReference>
<evidence type="ECO:0000313" key="9">
    <source>
        <dbReference type="Proteomes" id="UP000095672"/>
    </source>
</evidence>
<dbReference type="PANTHER" id="PTHR19432:SF35">
    <property type="entry name" value="SOLUTE CARRIER FAMILY 45 MEMBER 3 ISOFORM X1"/>
    <property type="match status" value="1"/>
</dbReference>
<dbReference type="KEGG" id="micc:AUP74_00398"/>
<dbReference type="RefSeq" id="WP_069946086.1">
    <property type="nucleotide sequence ID" value="NZ_CP014143.1"/>
</dbReference>
<evidence type="ECO:0000313" key="8">
    <source>
        <dbReference type="EMBL" id="AOS95869.1"/>
    </source>
</evidence>
<dbReference type="AlphaFoldDB" id="A0A1C9W3Y6"/>
<dbReference type="EMBL" id="CP014143">
    <property type="protein sequence ID" value="AOS95869.1"/>
    <property type="molecule type" value="Genomic_DNA"/>
</dbReference>
<keyword evidence="3 6" id="KW-0812">Transmembrane</keyword>
<keyword evidence="2" id="KW-0813">Transport</keyword>
<evidence type="ECO:0000256" key="6">
    <source>
        <dbReference type="SAM" id="Phobius"/>
    </source>
</evidence>
<dbReference type="STRING" id="1769779.AUP74_00398"/>
<accession>A0A1C9W3Y6</accession>
<feature type="domain" description="Major facilitator superfamily (MFS) profile" evidence="7">
    <location>
        <begin position="22"/>
        <end position="494"/>
    </location>
</feature>
<comment type="subcellular location">
    <subcellularLocation>
        <location evidence="1">Membrane</location>
        <topology evidence="1">Multi-pass membrane protein</topology>
    </subcellularLocation>
</comment>
<feature type="transmembrane region" description="Helical" evidence="6">
    <location>
        <begin position="91"/>
        <end position="108"/>
    </location>
</feature>
<gene>
    <name evidence="8" type="ORF">AUP74_00398</name>
</gene>
<dbReference type="InterPro" id="IPR020846">
    <property type="entry name" value="MFS_dom"/>
</dbReference>
<keyword evidence="4 6" id="KW-1133">Transmembrane helix</keyword>
<keyword evidence="9" id="KW-1185">Reference proteome</keyword>